<keyword evidence="5" id="KW-1185">Reference proteome</keyword>
<sequence>MKLIKKMLSQASDTTRKSSFMPVPVFGYTQEAGFQFGAGALYSFYADKSDTLNRSSNFSFTSSYSTKKTYNFSVYGDAWSKGNLYHGLAELRLRKMPFNFYGIGPRTAQSDEHKLELRQIKLQFDLEKQLLKNLFSGVSIGFEDYKVVDRIGTGVFYRDPNISGRSGGKIVFAGISQSYDNRNSNNYPTKGFFGRISYQYGPEIFGQDNFSGSQIKLNLRQFFFINKHLVLGSQGIYHTVQSDHVPFYLLPQLGNDEIMRGYYTGRYRDKNLFAFQSELRYRYSSRFGAVLFAGTGTVWGRRDFTFNNFKPNLGAGLRYFYDPGKGLSVRIDYGLGEKKANEDRQSGFYVSLAEAF</sequence>
<dbReference type="EMBL" id="JAPWGL010000001">
    <property type="protein sequence ID" value="MCZ4222388.1"/>
    <property type="molecule type" value="Genomic_DNA"/>
</dbReference>
<evidence type="ECO:0000256" key="1">
    <source>
        <dbReference type="ARBA" id="ARBA00004370"/>
    </source>
</evidence>
<evidence type="ECO:0000313" key="5">
    <source>
        <dbReference type="Proteomes" id="UP001144341"/>
    </source>
</evidence>
<proteinExistence type="predicted"/>
<name>A0ABT4KWZ0_9SPHI</name>
<accession>A0ABT4KWZ0</accession>
<evidence type="ECO:0000313" key="4">
    <source>
        <dbReference type="EMBL" id="MCZ4222388.1"/>
    </source>
</evidence>
<dbReference type="InterPro" id="IPR000184">
    <property type="entry name" value="Bac_surfAg_D15"/>
</dbReference>
<gene>
    <name evidence="4" type="ORF">O0931_03665</name>
</gene>
<dbReference type="Gene3D" id="2.40.160.50">
    <property type="entry name" value="membrane protein fhac: a member of the omp85/tpsb transporter family"/>
    <property type="match status" value="1"/>
</dbReference>
<dbReference type="RefSeq" id="WP_269414190.1">
    <property type="nucleotide sequence ID" value="NZ_JAPWGL010000001.1"/>
</dbReference>
<dbReference type="Proteomes" id="UP001144341">
    <property type="component" value="Unassembled WGS sequence"/>
</dbReference>
<comment type="caution">
    <text evidence="4">The sequence shown here is derived from an EMBL/GenBank/DDBJ whole genome shotgun (WGS) entry which is preliminary data.</text>
</comment>
<evidence type="ECO:0000259" key="3">
    <source>
        <dbReference type="Pfam" id="PF01103"/>
    </source>
</evidence>
<dbReference type="Pfam" id="PF01103">
    <property type="entry name" value="Omp85"/>
    <property type="match status" value="1"/>
</dbReference>
<organism evidence="4 5">
    <name type="scientific">Pedobacter rhodius</name>
    <dbReference type="NCBI Taxonomy" id="3004098"/>
    <lineage>
        <taxon>Bacteria</taxon>
        <taxon>Pseudomonadati</taxon>
        <taxon>Bacteroidota</taxon>
        <taxon>Sphingobacteriia</taxon>
        <taxon>Sphingobacteriales</taxon>
        <taxon>Sphingobacteriaceae</taxon>
        <taxon>Pedobacter</taxon>
    </lineage>
</organism>
<feature type="domain" description="Bacterial surface antigen (D15)" evidence="3">
    <location>
        <begin position="36"/>
        <end position="356"/>
    </location>
</feature>
<keyword evidence="2" id="KW-0472">Membrane</keyword>
<evidence type="ECO:0000256" key="2">
    <source>
        <dbReference type="ARBA" id="ARBA00023136"/>
    </source>
</evidence>
<protein>
    <submittedName>
        <fullName evidence="4">BamA/TamA family outer membrane protein</fullName>
    </submittedName>
</protein>
<comment type="subcellular location">
    <subcellularLocation>
        <location evidence="1">Membrane</location>
    </subcellularLocation>
</comment>
<reference evidence="4" key="1">
    <citation type="submission" date="2022-12" db="EMBL/GenBank/DDBJ databases">
        <title>Genome sequence of SJ11.</title>
        <authorList>
            <person name="Woo H."/>
        </authorList>
    </citation>
    <scope>NUCLEOTIDE SEQUENCE</scope>
    <source>
        <strain evidence="4">SJ11</strain>
    </source>
</reference>